<evidence type="ECO:0000256" key="1">
    <source>
        <dbReference type="SAM" id="Phobius"/>
    </source>
</evidence>
<dbReference type="EMBL" id="BSTJ01000023">
    <property type="protein sequence ID" value="GLY81804.1"/>
    <property type="molecule type" value="Genomic_DNA"/>
</dbReference>
<sequence length="420" mass="45584">MAEPTGIARPHVNPGDVASYAADHPVIAAIVAVPATIIIVVILWRTTRAASHILRQTLAKSRPESVLTFVVAGMATATSSQAMWHFFGDKLGVENVYMRAVMFSMYEAAMLVCALRARRAVKRSGQAGVEGKAVWALAGLSGSLAATDEQGFGAGLARLAAPLVAAFLWERGLSEEREAAGKRRSLNWRISPERILVWLGVAEATGQTTDQVDAQRRLTRVALAVQRVRALDRSGGKGRLLRLAEWRLNSATRAAVRYADLATDADRQETLLAQIAMLSHARALAEIEPAAPWGQLASSATRTAKRVSRSYRVAPDPELQRATAELYADLNLPFETPDDLSAWLDEDRVPVEDVPVLDEDGPVPPAFPEADEHQLKAARIFADHVQRGKVPGIRPIKKQLGVAQPKAQEVRAYLEALVNA</sequence>
<evidence type="ECO:0008006" key="4">
    <source>
        <dbReference type="Google" id="ProtNLM"/>
    </source>
</evidence>
<feature type="transmembrane region" description="Helical" evidence="1">
    <location>
        <begin position="96"/>
        <end position="115"/>
    </location>
</feature>
<dbReference type="Proteomes" id="UP001165135">
    <property type="component" value="Unassembled WGS sequence"/>
</dbReference>
<proteinExistence type="predicted"/>
<keyword evidence="1" id="KW-0812">Transmembrane</keyword>
<organism evidence="2 3">
    <name type="scientific">Actinoallomurus iriomotensis</name>
    <dbReference type="NCBI Taxonomy" id="478107"/>
    <lineage>
        <taxon>Bacteria</taxon>
        <taxon>Bacillati</taxon>
        <taxon>Actinomycetota</taxon>
        <taxon>Actinomycetes</taxon>
        <taxon>Streptosporangiales</taxon>
        <taxon>Thermomonosporaceae</taxon>
        <taxon>Actinoallomurus</taxon>
    </lineage>
</organism>
<evidence type="ECO:0000313" key="2">
    <source>
        <dbReference type="EMBL" id="GLY81804.1"/>
    </source>
</evidence>
<keyword evidence="1" id="KW-1133">Transmembrane helix</keyword>
<dbReference type="RefSeq" id="WP_285636724.1">
    <property type="nucleotide sequence ID" value="NZ_BSTJ01000023.1"/>
</dbReference>
<keyword evidence="1" id="KW-0472">Membrane</keyword>
<feature type="transmembrane region" description="Helical" evidence="1">
    <location>
        <begin position="65"/>
        <end position="84"/>
    </location>
</feature>
<dbReference type="AlphaFoldDB" id="A0A9W6VW31"/>
<reference evidence="2" key="1">
    <citation type="submission" date="2023-03" db="EMBL/GenBank/DDBJ databases">
        <title>Actinoallomurus iriomotensis NBRC 103681.</title>
        <authorList>
            <person name="Ichikawa N."/>
            <person name="Sato H."/>
            <person name="Tonouchi N."/>
        </authorList>
    </citation>
    <scope>NUCLEOTIDE SEQUENCE</scope>
    <source>
        <strain evidence="2">NBRC 103681</strain>
    </source>
</reference>
<name>A0A9W6VW31_9ACTN</name>
<accession>A0A9W6VW31</accession>
<feature type="transmembrane region" description="Helical" evidence="1">
    <location>
        <begin position="26"/>
        <end position="44"/>
    </location>
</feature>
<comment type="caution">
    <text evidence="2">The sequence shown here is derived from an EMBL/GenBank/DDBJ whole genome shotgun (WGS) entry which is preliminary data.</text>
</comment>
<evidence type="ECO:0000313" key="3">
    <source>
        <dbReference type="Proteomes" id="UP001165135"/>
    </source>
</evidence>
<gene>
    <name evidence="2" type="ORF">Airi01_100710</name>
</gene>
<protein>
    <recommendedName>
        <fullName evidence="4">DUF2637 domain-containing protein</fullName>
    </recommendedName>
</protein>